<feature type="region of interest" description="Disordered" evidence="1">
    <location>
        <begin position="31"/>
        <end position="85"/>
    </location>
</feature>
<comment type="caution">
    <text evidence="2">The sequence shown here is derived from an EMBL/GenBank/DDBJ whole genome shotgun (WGS) entry which is preliminary data.</text>
</comment>
<accession>A0A4U0UBC1</accession>
<feature type="compositionally biased region" description="Basic and acidic residues" evidence="1">
    <location>
        <begin position="323"/>
        <end position="356"/>
    </location>
</feature>
<feature type="compositionally biased region" description="Basic and acidic residues" evidence="1">
    <location>
        <begin position="45"/>
        <end position="54"/>
    </location>
</feature>
<evidence type="ECO:0000313" key="2">
    <source>
        <dbReference type="EMBL" id="TKA32467.1"/>
    </source>
</evidence>
<feature type="region of interest" description="Disordered" evidence="1">
    <location>
        <begin position="218"/>
        <end position="240"/>
    </location>
</feature>
<dbReference type="OrthoDB" id="2103031at2759"/>
<protein>
    <recommendedName>
        <fullName evidence="4">Autophagy protein</fullName>
    </recommendedName>
</protein>
<gene>
    <name evidence="2" type="ORF">B0A50_01575</name>
</gene>
<evidence type="ECO:0000313" key="3">
    <source>
        <dbReference type="Proteomes" id="UP000308549"/>
    </source>
</evidence>
<keyword evidence="3" id="KW-1185">Reference proteome</keyword>
<organism evidence="2 3">
    <name type="scientific">Salinomyces thailandicus</name>
    <dbReference type="NCBI Taxonomy" id="706561"/>
    <lineage>
        <taxon>Eukaryota</taxon>
        <taxon>Fungi</taxon>
        <taxon>Dikarya</taxon>
        <taxon>Ascomycota</taxon>
        <taxon>Pezizomycotina</taxon>
        <taxon>Dothideomycetes</taxon>
        <taxon>Dothideomycetidae</taxon>
        <taxon>Mycosphaerellales</taxon>
        <taxon>Teratosphaeriaceae</taxon>
        <taxon>Salinomyces</taxon>
    </lineage>
</organism>
<evidence type="ECO:0008006" key="4">
    <source>
        <dbReference type="Google" id="ProtNLM"/>
    </source>
</evidence>
<feature type="region of interest" description="Disordered" evidence="1">
    <location>
        <begin position="312"/>
        <end position="356"/>
    </location>
</feature>
<proteinExistence type="predicted"/>
<dbReference type="Proteomes" id="UP000308549">
    <property type="component" value="Unassembled WGS sequence"/>
</dbReference>
<dbReference type="AlphaFoldDB" id="A0A4U0UBC1"/>
<evidence type="ECO:0000256" key="1">
    <source>
        <dbReference type="SAM" id="MobiDB-lite"/>
    </source>
</evidence>
<name>A0A4U0UBC1_9PEZI</name>
<sequence length="356" mass="40775">MGWFWDSQKPSDDAYSKLDPALKDFLDKESPVKYAASGTQPSPRAAEREPDTYRKQLGWSTTDPSQPNPSKDAATSPASDHAAVPPESLFQDGRYAHLWKNYRPQSEIDAAGKNDQDRLRDVIEAYNDRRAAIGVAAVENCVMEQMAERDCWENGSWAERMNMCRGPNREFMRCYTMQSRFLKALGYLSSVRSQQEEERIQMHADKLYHQMLEREERAKQAKEQGTEAPIEPPLISPESTTQALGDESAWAKARQRALQMSGGEASAAKTAGDFNLSMFSPERQRQIREQIKDMSPRERELELQLIAAETRSQIEYSQQMKAALEDERKSRLDRRERGKETAGDTIKRLWGWDKEQ</sequence>
<reference evidence="2 3" key="1">
    <citation type="submission" date="2017-03" db="EMBL/GenBank/DDBJ databases">
        <title>Genomes of endolithic fungi from Antarctica.</title>
        <authorList>
            <person name="Coleine C."/>
            <person name="Masonjones S."/>
            <person name="Stajich J.E."/>
        </authorList>
    </citation>
    <scope>NUCLEOTIDE SEQUENCE [LARGE SCALE GENOMIC DNA]</scope>
    <source>
        <strain evidence="2 3">CCFEE 6315</strain>
    </source>
</reference>
<dbReference type="EMBL" id="NAJL01000005">
    <property type="protein sequence ID" value="TKA32467.1"/>
    <property type="molecule type" value="Genomic_DNA"/>
</dbReference>
<feature type="compositionally biased region" description="Polar residues" evidence="1">
    <location>
        <begin position="58"/>
        <end position="69"/>
    </location>
</feature>